<evidence type="ECO:0000313" key="2">
    <source>
        <dbReference type="Proteomes" id="UP000744769"/>
    </source>
</evidence>
<organism evidence="1 2">
    <name type="scientific">Metallococcus carri</name>
    <dbReference type="NCBI Taxonomy" id="1656884"/>
    <lineage>
        <taxon>Bacteria</taxon>
        <taxon>Bacillati</taxon>
        <taxon>Actinomycetota</taxon>
        <taxon>Actinomycetes</taxon>
        <taxon>Micrococcales</taxon>
        <taxon>Dermacoccaceae</taxon>
        <taxon>Metallococcus</taxon>
    </lineage>
</organism>
<evidence type="ECO:0000313" key="1">
    <source>
        <dbReference type="EMBL" id="NHN57082.1"/>
    </source>
</evidence>
<keyword evidence="2" id="KW-1185">Reference proteome</keyword>
<name>A0A967B302_9MICO</name>
<comment type="caution">
    <text evidence="1">The sequence shown here is derived from an EMBL/GenBank/DDBJ whole genome shotgun (WGS) entry which is preliminary data.</text>
</comment>
<dbReference type="AlphaFoldDB" id="A0A967B302"/>
<sequence length="80" mass="8725">MTSTRTTRDTTGLDRLDVDTHPARDAAAFRRIVAARNTLANAEDELRAAVRAARDAGDSWTIIGAALDISRQAAQQRFGR</sequence>
<gene>
    <name evidence="1" type="ORF">G9U51_15025</name>
</gene>
<accession>A0A967B302</accession>
<protein>
    <submittedName>
        <fullName evidence="1">Uncharacterized protein</fullName>
    </submittedName>
</protein>
<proteinExistence type="predicted"/>
<reference evidence="1" key="1">
    <citation type="submission" date="2020-03" db="EMBL/GenBank/DDBJ databases">
        <title>Draft sequencing of Calidifontibacter sp. DB0510.</title>
        <authorList>
            <person name="Kim D.-U."/>
        </authorList>
    </citation>
    <scope>NUCLEOTIDE SEQUENCE</scope>
    <source>
        <strain evidence="1">DB0510</strain>
    </source>
</reference>
<dbReference type="RefSeq" id="WP_166197996.1">
    <property type="nucleotide sequence ID" value="NZ_JAAOIV010000012.1"/>
</dbReference>
<dbReference type="Proteomes" id="UP000744769">
    <property type="component" value="Unassembled WGS sequence"/>
</dbReference>
<dbReference type="EMBL" id="JAAOIV010000012">
    <property type="protein sequence ID" value="NHN57082.1"/>
    <property type="molecule type" value="Genomic_DNA"/>
</dbReference>